<feature type="domain" description="Glycosyltransferase subfamily 4-like N-terminal" evidence="3">
    <location>
        <begin position="84"/>
        <end position="159"/>
    </location>
</feature>
<dbReference type="GO" id="GO:0009103">
    <property type="term" value="P:lipopolysaccharide biosynthetic process"/>
    <property type="evidence" value="ECO:0007669"/>
    <property type="project" value="TreeGrafter"/>
</dbReference>
<evidence type="ECO:0000313" key="5">
    <source>
        <dbReference type="Proteomes" id="UP000323258"/>
    </source>
</evidence>
<name>A0A5D4GYW7_9HYPH</name>
<comment type="caution">
    <text evidence="4">The sequence shown here is derived from an EMBL/GenBank/DDBJ whole genome shotgun (WGS) entry which is preliminary data.</text>
</comment>
<dbReference type="Proteomes" id="UP000323258">
    <property type="component" value="Unassembled WGS sequence"/>
</dbReference>
<protein>
    <submittedName>
        <fullName evidence="4">Glycosyltransferase family 4 protein</fullName>
    </submittedName>
</protein>
<dbReference type="EMBL" id="VSZS01000060">
    <property type="protein sequence ID" value="TYR33242.1"/>
    <property type="molecule type" value="Genomic_DNA"/>
</dbReference>
<dbReference type="GO" id="GO:0016757">
    <property type="term" value="F:glycosyltransferase activity"/>
    <property type="evidence" value="ECO:0007669"/>
    <property type="project" value="InterPro"/>
</dbReference>
<gene>
    <name evidence="4" type="ORF">FY036_09345</name>
</gene>
<reference evidence="4 5" key="1">
    <citation type="submission" date="2019-08" db="EMBL/GenBank/DDBJ databases">
        <authorList>
            <person name="Seo Y.L."/>
        </authorList>
    </citation>
    <scope>NUCLEOTIDE SEQUENCE [LARGE SCALE GENOMIC DNA]</scope>
    <source>
        <strain evidence="4 5">MaA-C15</strain>
    </source>
</reference>
<dbReference type="InterPro" id="IPR028098">
    <property type="entry name" value="Glyco_trans_4-like_N"/>
</dbReference>
<dbReference type="RefSeq" id="WP_148914442.1">
    <property type="nucleotide sequence ID" value="NZ_VSZS01000060.1"/>
</dbReference>
<dbReference type="Pfam" id="PF13439">
    <property type="entry name" value="Glyco_transf_4"/>
    <property type="match status" value="1"/>
</dbReference>
<proteinExistence type="predicted"/>
<evidence type="ECO:0000313" key="4">
    <source>
        <dbReference type="EMBL" id="TYR33242.1"/>
    </source>
</evidence>
<evidence type="ECO:0000256" key="1">
    <source>
        <dbReference type="ARBA" id="ARBA00022679"/>
    </source>
</evidence>
<dbReference type="Gene3D" id="3.40.50.2000">
    <property type="entry name" value="Glycogen Phosphorylase B"/>
    <property type="match status" value="2"/>
</dbReference>
<dbReference type="PANTHER" id="PTHR46401:SF2">
    <property type="entry name" value="GLYCOSYLTRANSFERASE WBBK-RELATED"/>
    <property type="match status" value="1"/>
</dbReference>
<dbReference type="AlphaFoldDB" id="A0A5D4GYW7"/>
<sequence length="352" mass="37726">MNRRPAAFAIPGDITTLTGGYIYERRLLEGLREIGHDVRHIELAASFPAPATDDMVHAVEQLAALEPERALILDGLVYGSIDTAGLARVKAPIVAMIHHPLALESGLTAERADHLFRTERDNLALARHVLVPSPHTASILTSRYDVPPERITIARPGTDRPVASPSARLAPAGPPLILSVGILHPRKGHDVLLEALSLIADRDWQAVIVGYAHDAAYAAALDDLVGLLGLGARVRLAGKVGKQELDDFYRAASIFTLATRYEGYGIVFDEALAHGLPIVTCRTGAVPETVPADTGLLVPPEDPNALAQALRSLLDDPRQRDRLARASAQAGARLPGWLDTARIAGRVLDDLS</sequence>
<evidence type="ECO:0000259" key="3">
    <source>
        <dbReference type="Pfam" id="PF13439"/>
    </source>
</evidence>
<dbReference type="InterPro" id="IPR001296">
    <property type="entry name" value="Glyco_trans_1"/>
</dbReference>
<accession>A0A5D4GYW7</accession>
<dbReference type="SUPFAM" id="SSF53756">
    <property type="entry name" value="UDP-Glycosyltransferase/glycogen phosphorylase"/>
    <property type="match status" value="1"/>
</dbReference>
<evidence type="ECO:0000259" key="2">
    <source>
        <dbReference type="Pfam" id="PF00534"/>
    </source>
</evidence>
<organism evidence="4 5">
    <name type="scientific">Neoaquamicrobium microcysteis</name>
    <dbReference type="NCBI Taxonomy" id="2682781"/>
    <lineage>
        <taxon>Bacteria</taxon>
        <taxon>Pseudomonadati</taxon>
        <taxon>Pseudomonadota</taxon>
        <taxon>Alphaproteobacteria</taxon>
        <taxon>Hyphomicrobiales</taxon>
        <taxon>Phyllobacteriaceae</taxon>
        <taxon>Neoaquamicrobium</taxon>
    </lineage>
</organism>
<reference evidence="4 5" key="2">
    <citation type="submission" date="2019-09" db="EMBL/GenBank/DDBJ databases">
        <title>Mesorhizobium sp. MaA-C15 isolated from Microcystis aeruginosa.</title>
        <authorList>
            <person name="Jeong S.E."/>
            <person name="Jin H.M."/>
            <person name="Jeon C.O."/>
        </authorList>
    </citation>
    <scope>NUCLEOTIDE SEQUENCE [LARGE SCALE GENOMIC DNA]</scope>
    <source>
        <strain evidence="4 5">MaA-C15</strain>
    </source>
</reference>
<dbReference type="PANTHER" id="PTHR46401">
    <property type="entry name" value="GLYCOSYLTRANSFERASE WBBK-RELATED"/>
    <property type="match status" value="1"/>
</dbReference>
<dbReference type="OrthoDB" id="9781738at2"/>
<dbReference type="Pfam" id="PF00534">
    <property type="entry name" value="Glycos_transf_1"/>
    <property type="match status" value="1"/>
</dbReference>
<keyword evidence="1 4" id="KW-0808">Transferase</keyword>
<feature type="domain" description="Glycosyl transferase family 1" evidence="2">
    <location>
        <begin position="170"/>
        <end position="327"/>
    </location>
</feature>
<dbReference type="CDD" id="cd03801">
    <property type="entry name" value="GT4_PimA-like"/>
    <property type="match status" value="1"/>
</dbReference>
<keyword evidence="5" id="KW-1185">Reference proteome</keyword>